<feature type="compositionally biased region" description="Polar residues" evidence="1">
    <location>
        <begin position="406"/>
        <end position="420"/>
    </location>
</feature>
<feature type="region of interest" description="Disordered" evidence="1">
    <location>
        <begin position="212"/>
        <end position="420"/>
    </location>
</feature>
<organism evidence="2 3">
    <name type="scientific">Muraenolepis orangiensis</name>
    <name type="common">Patagonian moray cod</name>
    <dbReference type="NCBI Taxonomy" id="630683"/>
    <lineage>
        <taxon>Eukaryota</taxon>
        <taxon>Metazoa</taxon>
        <taxon>Chordata</taxon>
        <taxon>Craniata</taxon>
        <taxon>Vertebrata</taxon>
        <taxon>Euteleostomi</taxon>
        <taxon>Actinopterygii</taxon>
        <taxon>Neopterygii</taxon>
        <taxon>Teleostei</taxon>
        <taxon>Neoteleostei</taxon>
        <taxon>Acanthomorphata</taxon>
        <taxon>Zeiogadaria</taxon>
        <taxon>Gadariae</taxon>
        <taxon>Gadiformes</taxon>
        <taxon>Muraenolepidoidei</taxon>
        <taxon>Muraenolepididae</taxon>
        <taxon>Muraenolepis</taxon>
    </lineage>
</organism>
<feature type="compositionally biased region" description="Low complexity" evidence="1">
    <location>
        <begin position="1"/>
        <end position="11"/>
    </location>
</feature>
<dbReference type="GO" id="GO:0005615">
    <property type="term" value="C:extracellular space"/>
    <property type="evidence" value="ECO:0007669"/>
    <property type="project" value="TreeGrafter"/>
</dbReference>
<feature type="region of interest" description="Disordered" evidence="1">
    <location>
        <begin position="1"/>
        <end position="49"/>
    </location>
</feature>
<reference evidence="2" key="1">
    <citation type="submission" date="2022-07" db="EMBL/GenBank/DDBJ databases">
        <title>Chromosome-level genome of Muraenolepis orangiensis.</title>
        <authorList>
            <person name="Kim J."/>
        </authorList>
    </citation>
    <scope>NUCLEOTIDE SEQUENCE</scope>
    <source>
        <strain evidence="2">KU_S4_2022</strain>
        <tissue evidence="2">Muscle</tissue>
    </source>
</reference>
<feature type="compositionally biased region" description="Gly residues" evidence="1">
    <location>
        <begin position="366"/>
        <end position="379"/>
    </location>
</feature>
<dbReference type="EMBL" id="JANIIK010000120">
    <property type="protein sequence ID" value="KAJ3583919.1"/>
    <property type="molecule type" value="Genomic_DNA"/>
</dbReference>
<feature type="compositionally biased region" description="Low complexity" evidence="1">
    <location>
        <begin position="380"/>
        <end position="389"/>
    </location>
</feature>
<keyword evidence="3" id="KW-1185">Reference proteome</keyword>
<dbReference type="AlphaFoldDB" id="A0A9Q0D8N3"/>
<dbReference type="GO" id="GO:0030020">
    <property type="term" value="F:extracellular matrix structural constituent conferring tensile strength"/>
    <property type="evidence" value="ECO:0007669"/>
    <property type="project" value="TreeGrafter"/>
</dbReference>
<feature type="compositionally biased region" description="Low complexity" evidence="1">
    <location>
        <begin position="283"/>
        <end position="296"/>
    </location>
</feature>
<dbReference type="PANTHER" id="PTHR24023:SF1112">
    <property type="entry name" value="COL_CUTICLE_N DOMAIN-CONTAINING PROTEIN-RELATED"/>
    <property type="match status" value="1"/>
</dbReference>
<proteinExistence type="predicted"/>
<evidence type="ECO:0000256" key="1">
    <source>
        <dbReference type="SAM" id="MobiDB-lite"/>
    </source>
</evidence>
<dbReference type="GO" id="GO:0030198">
    <property type="term" value="P:extracellular matrix organization"/>
    <property type="evidence" value="ECO:0007669"/>
    <property type="project" value="TreeGrafter"/>
</dbReference>
<dbReference type="GO" id="GO:0031012">
    <property type="term" value="C:extracellular matrix"/>
    <property type="evidence" value="ECO:0007669"/>
    <property type="project" value="TreeGrafter"/>
</dbReference>
<dbReference type="InterPro" id="IPR050149">
    <property type="entry name" value="Collagen_superfamily"/>
</dbReference>
<dbReference type="PANTHER" id="PTHR24023">
    <property type="entry name" value="COLLAGEN ALPHA"/>
    <property type="match status" value="1"/>
</dbReference>
<comment type="caution">
    <text evidence="2">The sequence shown here is derived from an EMBL/GenBank/DDBJ whole genome shotgun (WGS) entry which is preliminary data.</text>
</comment>
<protein>
    <submittedName>
        <fullName evidence="2">Uncharacterized protein</fullName>
    </submittedName>
</protein>
<accession>A0A9Q0D8N3</accession>
<dbReference type="Proteomes" id="UP001148018">
    <property type="component" value="Unassembled WGS sequence"/>
</dbReference>
<feature type="compositionally biased region" description="Polar residues" evidence="1">
    <location>
        <begin position="17"/>
        <end position="37"/>
    </location>
</feature>
<evidence type="ECO:0000313" key="2">
    <source>
        <dbReference type="EMBL" id="KAJ3583919.1"/>
    </source>
</evidence>
<name>A0A9Q0D8N3_9TELE</name>
<sequence length="420" mass="43124">MSLSIVLSSSRSPPPTDQQYSWSSSQHFNEDTYSTPPRNMKGLSGGRPAQLQLTSAASAHTCGLADCERSLDHHLHHGESRSPSYLLSPTESCPLDGHHRRSPRSSIHSECMVMTHFDEDTYSTPPRNMKGLSGGCPAQLQLTSAASAHTCGLADCERSLDHHLHHGESRSPSYLLSPTESCPLDGHHRRSLRSSIHSECMGDLVQQVDPGIQQGDLGLAGGPGSSRETWIQQGDLGPAGGPGTSRATRVQQGDLCPAGDQGVKQGDLGDPAGGPGSSRGTWVQQGDPGVQQGDPGSSRGTRVQQGDPGPAGGPGTIRGTWVQQGDLGPAGGPGPSRGTRDQQGDPGPAGGPGSSRGTRVQQGDPGLAGGPGPAGGPGDPAGRPGSSRGTWIKQGDLGPAGRPGSSRGTWDQQGDQGPAG</sequence>
<gene>
    <name evidence="2" type="ORF">NHX12_015416</name>
</gene>
<evidence type="ECO:0000313" key="3">
    <source>
        <dbReference type="Proteomes" id="UP001148018"/>
    </source>
</evidence>
<dbReference type="OrthoDB" id="10036956at2759"/>